<dbReference type="FunCoup" id="A0A1Y2FTM0">
    <property type="interactions" value="353"/>
</dbReference>
<evidence type="ECO:0000313" key="4">
    <source>
        <dbReference type="EMBL" id="ORY86644.1"/>
    </source>
</evidence>
<dbReference type="PIRSF" id="PIRSF016184">
    <property type="entry name" value="PhzC_PhzF"/>
    <property type="match status" value="1"/>
</dbReference>
<sequence length="302" mass="33433">MAPLSYRTVDAFTLTPFKGNPCAVIVFDPSDSRKDDDSFLLHLAQEFNYSESAFLVPLPPSPHPSIPDDTPTFSLRWFTPTCEFPLCGHGTLASAHTVFASHCPSAELLRFETMSGTLTARRLEGGKIELEFPDDTLEVTKTVSEEKEQRLREAIKSASPEFEGKLLGWAKGKLGWIIELSAELELEKVKIDTPFGGYVVFTQPAPLKAKEDIRSRVLDPVEEIPEDPVTGSAHCMLAPYWLGRSGPRSRLPQQLGVDERDGLRARQVSSRGGDLDVVWIRKAGRVKLRGDAVTVMTGRLLL</sequence>
<evidence type="ECO:0000256" key="1">
    <source>
        <dbReference type="ARBA" id="ARBA00008270"/>
    </source>
</evidence>
<dbReference type="STRING" id="106004.A0A1Y2FTM0"/>
<name>A0A1Y2FTM0_9BASI</name>
<dbReference type="EMBL" id="MCGR01000014">
    <property type="protein sequence ID" value="ORY86644.1"/>
    <property type="molecule type" value="Genomic_DNA"/>
</dbReference>
<evidence type="ECO:0000256" key="2">
    <source>
        <dbReference type="ARBA" id="ARBA00023235"/>
    </source>
</evidence>
<reference evidence="4 5" key="1">
    <citation type="submission" date="2016-07" db="EMBL/GenBank/DDBJ databases">
        <title>Pervasive Adenine N6-methylation of Active Genes in Fungi.</title>
        <authorList>
            <consortium name="DOE Joint Genome Institute"/>
            <person name="Mondo S.J."/>
            <person name="Dannebaum R.O."/>
            <person name="Kuo R.C."/>
            <person name="Labutti K."/>
            <person name="Haridas S."/>
            <person name="Kuo A."/>
            <person name="Salamov A."/>
            <person name="Ahrendt S.R."/>
            <person name="Lipzen A."/>
            <person name="Sullivan W."/>
            <person name="Andreopoulos W.B."/>
            <person name="Clum A."/>
            <person name="Lindquist E."/>
            <person name="Daum C."/>
            <person name="Ramamoorthy G.K."/>
            <person name="Gryganskyi A."/>
            <person name="Culley D."/>
            <person name="Magnuson J.K."/>
            <person name="James T.Y."/>
            <person name="O'Malley M.A."/>
            <person name="Stajich J.E."/>
            <person name="Spatafora J.W."/>
            <person name="Visel A."/>
            <person name="Grigoriev I.V."/>
        </authorList>
    </citation>
    <scope>NUCLEOTIDE SEQUENCE [LARGE SCALE GENOMIC DNA]</scope>
    <source>
        <strain evidence="4 5">62-1032</strain>
    </source>
</reference>
<dbReference type="InParanoid" id="A0A1Y2FTM0"/>
<proteinExistence type="inferred from homology"/>
<dbReference type="OrthoDB" id="75169at2759"/>
<dbReference type="SUPFAM" id="SSF54506">
    <property type="entry name" value="Diaminopimelate epimerase-like"/>
    <property type="match status" value="1"/>
</dbReference>
<dbReference type="GO" id="GO:0005737">
    <property type="term" value="C:cytoplasm"/>
    <property type="evidence" value="ECO:0007669"/>
    <property type="project" value="TreeGrafter"/>
</dbReference>
<dbReference type="GO" id="GO:0016853">
    <property type="term" value="F:isomerase activity"/>
    <property type="evidence" value="ECO:0007669"/>
    <property type="project" value="UniProtKB-KW"/>
</dbReference>
<dbReference type="NCBIfam" id="TIGR00654">
    <property type="entry name" value="PhzF_family"/>
    <property type="match status" value="1"/>
</dbReference>
<dbReference type="InterPro" id="IPR003719">
    <property type="entry name" value="Phenazine_PhzF-like"/>
</dbReference>
<accession>A0A1Y2FTM0</accession>
<protein>
    <submittedName>
        <fullName evidence="4">Uncharacterized protein</fullName>
    </submittedName>
</protein>
<dbReference type="AlphaFoldDB" id="A0A1Y2FTM0"/>
<evidence type="ECO:0000256" key="3">
    <source>
        <dbReference type="PIRSR" id="PIRSR016184-1"/>
    </source>
</evidence>
<keyword evidence="5" id="KW-1185">Reference proteome</keyword>
<dbReference type="Proteomes" id="UP000193467">
    <property type="component" value="Unassembled WGS sequence"/>
</dbReference>
<dbReference type="PANTHER" id="PTHR13774">
    <property type="entry name" value="PHENAZINE BIOSYNTHESIS PROTEIN"/>
    <property type="match status" value="1"/>
</dbReference>
<dbReference type="PANTHER" id="PTHR13774:SF17">
    <property type="entry name" value="PHENAZINE BIOSYNTHESIS-LIKE DOMAIN-CONTAINING PROTEIN"/>
    <property type="match status" value="1"/>
</dbReference>
<dbReference type="Pfam" id="PF02567">
    <property type="entry name" value="PhzC-PhzF"/>
    <property type="match status" value="1"/>
</dbReference>
<dbReference type="Gene3D" id="3.10.310.10">
    <property type="entry name" value="Diaminopimelate Epimerase, Chain A, domain 1"/>
    <property type="match status" value="2"/>
</dbReference>
<feature type="active site" evidence="3">
    <location>
        <position position="51"/>
    </location>
</feature>
<evidence type="ECO:0000313" key="5">
    <source>
        <dbReference type="Proteomes" id="UP000193467"/>
    </source>
</evidence>
<gene>
    <name evidence="4" type="ORF">BCR35DRAFT_264186</name>
</gene>
<keyword evidence="2" id="KW-0413">Isomerase</keyword>
<comment type="similarity">
    <text evidence="1">Belongs to the PhzF family.</text>
</comment>
<organism evidence="4 5">
    <name type="scientific">Leucosporidium creatinivorum</name>
    <dbReference type="NCBI Taxonomy" id="106004"/>
    <lineage>
        <taxon>Eukaryota</taxon>
        <taxon>Fungi</taxon>
        <taxon>Dikarya</taxon>
        <taxon>Basidiomycota</taxon>
        <taxon>Pucciniomycotina</taxon>
        <taxon>Microbotryomycetes</taxon>
        <taxon>Leucosporidiales</taxon>
        <taxon>Leucosporidium</taxon>
    </lineage>
</organism>
<comment type="caution">
    <text evidence="4">The sequence shown here is derived from an EMBL/GenBank/DDBJ whole genome shotgun (WGS) entry which is preliminary data.</text>
</comment>